<evidence type="ECO:0000256" key="4">
    <source>
        <dbReference type="ARBA" id="ARBA00022989"/>
    </source>
</evidence>
<sequence>MGCCHSREDVIPDAAGGVAPNSSRKCRDVLCCVVFLVFWLGMAILAIVGVANGTPQRLLYGTDFTGQVCGTGTNATASLIYYPRINDDMTTQAAKGVPPLDMKFYGLCVTKCPVVGDYICAYAAEAAIQTANPGASAATLAAARQARANVNPLLYTPDCWLVSLPSDAVAFRCLPTQVVNSNTTQVCLIPGDAPQYYTVTNGVKTPNAKCSLKATTVNSQTVGEANSNPVFDQLQTTGALIGRYVSDVKKTYGELLGIGGGGALVLGWLFLFFMRCCAGCVIWSVLFAVVLLLGILSTYFLFKGGLIQSDAVDQVTNAIQTATSVAVQVPASLTQAQNNIRAFQAAAVICLFLTLVAILIVCFMRKRIKIAIGIIREASRAIQRLPLLIAFPVIPVVFLVVLFIYTTVIGAYIYSADGNISLNGVGALSSVAPGNATAMWSSQLSATTSAVQPKQLMEIMIAYHLFGFLWTNQLIQAVSMTTIAGAVCKYYWSRDKSVAEMGRFPILAAFKNCFRYHFGSLAVGSFIIALVQFIRMVLMYIDHQTKQLQQSNVAVKIALKVVACCLWCLEKCLKFISKNAYILIAMKGRSFCASTREAFSLIFANMAQVAITATIVNLIVVVARVTISVACALLLFLYLDKSAAFEIGGARELSSVFPPVLLGWILAWFVSGAFLGVYEMTVDTILLCFCEDRRINKENGHYYMSKELEKFVDKVAKKAKADEGMPSAASPSPMAKTQKIEVSPKSSPKTSPIATAKPDI</sequence>
<dbReference type="OrthoDB" id="420519at2759"/>
<dbReference type="EMBL" id="CAADRA010005174">
    <property type="protein sequence ID" value="VFT86499.1"/>
    <property type="molecule type" value="Genomic_DNA"/>
</dbReference>
<evidence type="ECO:0000313" key="11">
    <source>
        <dbReference type="Proteomes" id="UP000332933"/>
    </source>
</evidence>
<reference evidence="9" key="2">
    <citation type="submission" date="2019-06" db="EMBL/GenBank/DDBJ databases">
        <title>Genomics analysis of Aphanomyces spp. identifies a new class of oomycete effector associated with host adaptation.</title>
        <authorList>
            <person name="Gaulin E."/>
        </authorList>
    </citation>
    <scope>NUCLEOTIDE SEQUENCE</scope>
    <source>
        <strain evidence="9">CBS 578.67</strain>
    </source>
</reference>
<dbReference type="PANTHER" id="PTHR12385:SF14">
    <property type="entry name" value="CHOLINE TRANSPORTER-LIKE 2"/>
    <property type="match status" value="1"/>
</dbReference>
<feature type="transmembrane region" description="Helical" evidence="7">
    <location>
        <begin position="385"/>
        <end position="414"/>
    </location>
</feature>
<dbReference type="PANTHER" id="PTHR12385">
    <property type="entry name" value="CHOLINE TRANSPORTER-LIKE (SLC FAMILY 44)"/>
    <property type="match status" value="1"/>
</dbReference>
<keyword evidence="6" id="KW-0325">Glycoprotein</keyword>
<dbReference type="EMBL" id="VJMH01005153">
    <property type="protein sequence ID" value="KAF0699844.1"/>
    <property type="molecule type" value="Genomic_DNA"/>
</dbReference>
<dbReference type="Pfam" id="PF04515">
    <property type="entry name" value="Choline_transpo"/>
    <property type="match status" value="1"/>
</dbReference>
<dbReference type="GO" id="GO:0005886">
    <property type="term" value="C:plasma membrane"/>
    <property type="evidence" value="ECO:0007669"/>
    <property type="project" value="UniProtKB-SubCell"/>
</dbReference>
<evidence type="ECO:0000256" key="6">
    <source>
        <dbReference type="ARBA" id="ARBA00023180"/>
    </source>
</evidence>
<evidence type="ECO:0000313" key="10">
    <source>
        <dbReference type="EMBL" id="VFT86499.1"/>
    </source>
</evidence>
<dbReference type="InterPro" id="IPR007603">
    <property type="entry name" value="Choline_transptr-like"/>
</dbReference>
<evidence type="ECO:0000256" key="2">
    <source>
        <dbReference type="ARBA" id="ARBA00007168"/>
    </source>
</evidence>
<name>A0A485KN96_9STRA</name>
<keyword evidence="3 7" id="KW-0812">Transmembrane</keyword>
<comment type="similarity">
    <text evidence="2 7">Belongs to the CTL (choline transporter-like) family.</text>
</comment>
<feature type="transmembrane region" description="Helical" evidence="7">
    <location>
        <begin position="255"/>
        <end position="273"/>
    </location>
</feature>
<proteinExistence type="inferred from homology"/>
<feature type="transmembrane region" description="Helical" evidence="7">
    <location>
        <begin position="29"/>
        <end position="51"/>
    </location>
</feature>
<evidence type="ECO:0000256" key="5">
    <source>
        <dbReference type="ARBA" id="ARBA00023136"/>
    </source>
</evidence>
<evidence type="ECO:0000256" key="7">
    <source>
        <dbReference type="RuleBase" id="RU368066"/>
    </source>
</evidence>
<feature type="transmembrane region" description="Helical" evidence="7">
    <location>
        <begin position="513"/>
        <end position="541"/>
    </location>
</feature>
<feature type="transmembrane region" description="Helical" evidence="7">
    <location>
        <begin position="659"/>
        <end position="678"/>
    </location>
</feature>
<feature type="transmembrane region" description="Helical" evidence="7">
    <location>
        <begin position="615"/>
        <end position="639"/>
    </location>
</feature>
<feature type="transmembrane region" description="Helical" evidence="7">
    <location>
        <begin position="474"/>
        <end position="492"/>
    </location>
</feature>
<feature type="transmembrane region" description="Helical" evidence="7">
    <location>
        <begin position="280"/>
        <end position="302"/>
    </location>
</feature>
<gene>
    <name evidence="10" type="primary">Aste57867_9620</name>
    <name evidence="9" type="ORF">As57867_009582</name>
    <name evidence="10" type="ORF">ASTE57867_9620</name>
</gene>
<organism evidence="10 11">
    <name type="scientific">Aphanomyces stellatus</name>
    <dbReference type="NCBI Taxonomy" id="120398"/>
    <lineage>
        <taxon>Eukaryota</taxon>
        <taxon>Sar</taxon>
        <taxon>Stramenopiles</taxon>
        <taxon>Oomycota</taxon>
        <taxon>Saprolegniomycetes</taxon>
        <taxon>Saprolegniales</taxon>
        <taxon>Verrucalvaceae</taxon>
        <taxon>Aphanomyces</taxon>
    </lineage>
</organism>
<comment type="function">
    <text evidence="7">Choline transporter.</text>
</comment>
<dbReference type="Proteomes" id="UP000332933">
    <property type="component" value="Unassembled WGS sequence"/>
</dbReference>
<evidence type="ECO:0000256" key="3">
    <source>
        <dbReference type="ARBA" id="ARBA00022692"/>
    </source>
</evidence>
<feature type="compositionally biased region" description="Polar residues" evidence="8">
    <location>
        <begin position="744"/>
        <end position="753"/>
    </location>
</feature>
<dbReference type="AlphaFoldDB" id="A0A485KN96"/>
<comment type="subcellular location">
    <subcellularLocation>
        <location evidence="7">Cell membrane</location>
        <topology evidence="7">Multi-pass membrane protein</topology>
    </subcellularLocation>
    <subcellularLocation>
        <location evidence="1">Membrane</location>
        <topology evidence="1">Multi-pass membrane protein</topology>
    </subcellularLocation>
</comment>
<evidence type="ECO:0000256" key="1">
    <source>
        <dbReference type="ARBA" id="ARBA00004141"/>
    </source>
</evidence>
<dbReference type="GO" id="GO:0022857">
    <property type="term" value="F:transmembrane transporter activity"/>
    <property type="evidence" value="ECO:0007669"/>
    <property type="project" value="UniProtKB-UniRule"/>
</dbReference>
<evidence type="ECO:0000256" key="8">
    <source>
        <dbReference type="SAM" id="MobiDB-lite"/>
    </source>
</evidence>
<keyword evidence="11" id="KW-1185">Reference proteome</keyword>
<keyword evidence="5 7" id="KW-0472">Membrane</keyword>
<keyword evidence="4 7" id="KW-1133">Transmembrane helix</keyword>
<reference evidence="10 11" key="1">
    <citation type="submission" date="2019-03" db="EMBL/GenBank/DDBJ databases">
        <authorList>
            <person name="Gaulin E."/>
            <person name="Dumas B."/>
        </authorList>
    </citation>
    <scope>NUCLEOTIDE SEQUENCE [LARGE SCALE GENOMIC DNA]</scope>
    <source>
        <strain evidence="10">CBS 568.67</strain>
    </source>
</reference>
<feature type="transmembrane region" description="Helical" evidence="7">
    <location>
        <begin position="342"/>
        <end position="364"/>
    </location>
</feature>
<feature type="region of interest" description="Disordered" evidence="8">
    <location>
        <begin position="722"/>
        <end position="760"/>
    </location>
</feature>
<evidence type="ECO:0000313" key="9">
    <source>
        <dbReference type="EMBL" id="KAF0699844.1"/>
    </source>
</evidence>
<accession>A0A485KN96</accession>
<protein>
    <recommendedName>
        <fullName evidence="7">Choline transporter-like protein</fullName>
    </recommendedName>
</protein>